<keyword evidence="2" id="KW-1185">Reference proteome</keyword>
<accession>A0AAV7LL22</accession>
<proteinExistence type="predicted"/>
<protein>
    <submittedName>
        <fullName evidence="1">Uncharacterized protein</fullName>
    </submittedName>
</protein>
<organism evidence="1 2">
    <name type="scientific">Pleurodeles waltl</name>
    <name type="common">Iberian ribbed newt</name>
    <dbReference type="NCBI Taxonomy" id="8319"/>
    <lineage>
        <taxon>Eukaryota</taxon>
        <taxon>Metazoa</taxon>
        <taxon>Chordata</taxon>
        <taxon>Craniata</taxon>
        <taxon>Vertebrata</taxon>
        <taxon>Euteleostomi</taxon>
        <taxon>Amphibia</taxon>
        <taxon>Batrachia</taxon>
        <taxon>Caudata</taxon>
        <taxon>Salamandroidea</taxon>
        <taxon>Salamandridae</taxon>
        <taxon>Pleurodelinae</taxon>
        <taxon>Pleurodeles</taxon>
    </lineage>
</organism>
<name>A0AAV7LL22_PLEWA</name>
<dbReference type="Proteomes" id="UP001066276">
    <property type="component" value="Chromosome 11"/>
</dbReference>
<comment type="caution">
    <text evidence="1">The sequence shown here is derived from an EMBL/GenBank/DDBJ whole genome shotgun (WGS) entry which is preliminary data.</text>
</comment>
<gene>
    <name evidence="1" type="ORF">NDU88_003246</name>
</gene>
<evidence type="ECO:0000313" key="2">
    <source>
        <dbReference type="Proteomes" id="UP001066276"/>
    </source>
</evidence>
<dbReference type="AlphaFoldDB" id="A0AAV7LL22"/>
<reference evidence="1" key="1">
    <citation type="journal article" date="2022" name="bioRxiv">
        <title>Sequencing and chromosome-scale assembly of the giantPleurodeles waltlgenome.</title>
        <authorList>
            <person name="Brown T."/>
            <person name="Elewa A."/>
            <person name="Iarovenko S."/>
            <person name="Subramanian E."/>
            <person name="Araus A.J."/>
            <person name="Petzold A."/>
            <person name="Susuki M."/>
            <person name="Suzuki K.-i.T."/>
            <person name="Hayashi T."/>
            <person name="Toyoda A."/>
            <person name="Oliveira C."/>
            <person name="Osipova E."/>
            <person name="Leigh N.D."/>
            <person name="Simon A."/>
            <person name="Yun M.H."/>
        </authorList>
    </citation>
    <scope>NUCLEOTIDE SEQUENCE</scope>
    <source>
        <strain evidence="1">20211129_DDA</strain>
        <tissue evidence="1">Liver</tissue>
    </source>
</reference>
<dbReference type="EMBL" id="JANPWB010000015">
    <property type="protein sequence ID" value="KAJ1090108.1"/>
    <property type="molecule type" value="Genomic_DNA"/>
</dbReference>
<sequence length="123" mass="13609">MGGTRGRWTKQVPPREPSLSQIMAAIHDLQGSLEPRLEAVAVEVGLLSADLQKVSDKVLTAEPDIAWLQSTSKALEEQVWFLTAEHGRMAAHLEDQEVRVWRNNIRVIGMPEGAQGPSVELFV</sequence>
<evidence type="ECO:0000313" key="1">
    <source>
        <dbReference type="EMBL" id="KAJ1090108.1"/>
    </source>
</evidence>